<feature type="active site" description="Nucleophile" evidence="4">
    <location>
        <position position="264"/>
    </location>
</feature>
<dbReference type="PANTHER" id="PTHR40079">
    <property type="entry name" value="MANNAN ENDO-1,4-BETA-MANNOSIDASE E-RELATED"/>
    <property type="match status" value="1"/>
</dbReference>
<dbReference type="Gene3D" id="3.20.20.80">
    <property type="entry name" value="Glycosidases"/>
    <property type="match status" value="1"/>
</dbReference>
<reference evidence="7 8" key="1">
    <citation type="submission" date="2012-12" db="EMBL/GenBank/DDBJ databases">
        <title>Whole genome shotgun sequence of Gordonia aichiensis NBRC 108223.</title>
        <authorList>
            <person name="Isaki-Nakamura S."/>
            <person name="Hosoyama A."/>
            <person name="Tsuchikane K."/>
            <person name="Ando Y."/>
            <person name="Baba S."/>
            <person name="Ohji S."/>
            <person name="Hamada M."/>
            <person name="Tamura T."/>
            <person name="Yamazoe A."/>
            <person name="Yamazaki S."/>
            <person name="Fujita N."/>
        </authorList>
    </citation>
    <scope>NUCLEOTIDE SEQUENCE [LARGE SCALE GENOMIC DNA]</scope>
    <source>
        <strain evidence="7 8">NBRC 108223</strain>
    </source>
</reference>
<evidence type="ECO:0000256" key="5">
    <source>
        <dbReference type="SAM" id="SignalP"/>
    </source>
</evidence>
<feature type="domain" description="GH26" evidence="6">
    <location>
        <begin position="10"/>
        <end position="322"/>
    </location>
</feature>
<dbReference type="AlphaFoldDB" id="L7KR12"/>
<dbReference type="GO" id="GO:0006080">
    <property type="term" value="P:substituted mannan metabolic process"/>
    <property type="evidence" value="ECO:0007669"/>
    <property type="project" value="InterPro"/>
</dbReference>
<dbReference type="InterPro" id="IPR022790">
    <property type="entry name" value="GH26_dom"/>
</dbReference>
<feature type="chain" id="PRO_5003979460" description="GH26 domain-containing protein" evidence="5">
    <location>
        <begin position="30"/>
        <end position="329"/>
    </location>
</feature>
<evidence type="ECO:0000256" key="2">
    <source>
        <dbReference type="ARBA" id="ARBA00022801"/>
    </source>
</evidence>
<name>L7KR12_9ACTN</name>
<keyword evidence="2 4" id="KW-0378">Hydrolase</keyword>
<evidence type="ECO:0000256" key="4">
    <source>
        <dbReference type="PROSITE-ProRule" id="PRU01100"/>
    </source>
</evidence>
<accession>L7KR12</accession>
<dbReference type="Pfam" id="PF02156">
    <property type="entry name" value="Glyco_hydro_26"/>
    <property type="match status" value="1"/>
</dbReference>
<dbReference type="eggNOG" id="COG4124">
    <property type="taxonomic scope" value="Bacteria"/>
</dbReference>
<comment type="caution">
    <text evidence="7">The sequence shown here is derived from an EMBL/GenBank/DDBJ whole genome shotgun (WGS) entry which is preliminary data.</text>
</comment>
<evidence type="ECO:0000313" key="7">
    <source>
        <dbReference type="EMBL" id="GAC50148.1"/>
    </source>
</evidence>
<dbReference type="STRING" id="1220583.GOACH_21_00410"/>
<dbReference type="Proteomes" id="UP000010988">
    <property type="component" value="Unassembled WGS sequence"/>
</dbReference>
<dbReference type="PROSITE" id="PS51764">
    <property type="entry name" value="GH26"/>
    <property type="match status" value="1"/>
</dbReference>
<dbReference type="SUPFAM" id="SSF51445">
    <property type="entry name" value="(Trans)glycosidases"/>
    <property type="match status" value="1"/>
</dbReference>
<feature type="active site" description="Proton donor" evidence="4">
    <location>
        <position position="154"/>
    </location>
</feature>
<evidence type="ECO:0000259" key="6">
    <source>
        <dbReference type="PROSITE" id="PS51764"/>
    </source>
</evidence>
<organism evidence="7 8">
    <name type="scientific">Gordonia aichiensis NBRC 108223</name>
    <dbReference type="NCBI Taxonomy" id="1220583"/>
    <lineage>
        <taxon>Bacteria</taxon>
        <taxon>Bacillati</taxon>
        <taxon>Actinomycetota</taxon>
        <taxon>Actinomycetes</taxon>
        <taxon>Mycobacteriales</taxon>
        <taxon>Gordoniaceae</taxon>
        <taxon>Gordonia</taxon>
    </lineage>
</organism>
<dbReference type="EMBL" id="BANR01000021">
    <property type="protein sequence ID" value="GAC50148.1"/>
    <property type="molecule type" value="Genomic_DNA"/>
</dbReference>
<protein>
    <recommendedName>
        <fullName evidence="6">GH26 domain-containing protein</fullName>
    </recommendedName>
</protein>
<dbReference type="InterPro" id="IPR000805">
    <property type="entry name" value="Glyco_hydro_26"/>
</dbReference>
<sequence>MPFGESPSRRRHASLMAILAAVTVVTAVACDSPAETSTPHHIRWGTYLPDLMGSDISSDAGVVGVSTRANRALDLILTFNSLTDPPPVAELNRISAAGAVPILTIEPWKPDAGLQQPDYRLTRIASGTFDDALAKWAKAIADYGLPTIVRFAHEMNGNWYPWAVGVNGNTAADYRAAWIHMHDVMRANGARNAEFLWAPMTPVGGIQAFEQSFPGHDYVDYLGLDGYNWGDDGVHGWATPDYLYSDSLRRLRKLDTDSPILVAEAASADDPNPDRKAHWISQFVTLMSTTSGVDGFIWFQTNKERDWRFNSTAQSELAFRNALASIPVR</sequence>
<comment type="similarity">
    <text evidence="1 4">Belongs to the glycosyl hydrolase 26 family.</text>
</comment>
<dbReference type="PANTHER" id="PTHR40079:SF4">
    <property type="entry name" value="GH26 DOMAIN-CONTAINING PROTEIN-RELATED"/>
    <property type="match status" value="1"/>
</dbReference>
<evidence type="ECO:0000313" key="8">
    <source>
        <dbReference type="Proteomes" id="UP000010988"/>
    </source>
</evidence>
<gene>
    <name evidence="7" type="ORF">GOACH_21_00410</name>
</gene>
<keyword evidence="8" id="KW-1185">Reference proteome</keyword>
<keyword evidence="3 4" id="KW-0326">Glycosidase</keyword>
<proteinExistence type="inferred from homology"/>
<keyword evidence="5" id="KW-0732">Signal</keyword>
<evidence type="ECO:0000256" key="1">
    <source>
        <dbReference type="ARBA" id="ARBA00007754"/>
    </source>
</evidence>
<dbReference type="GO" id="GO:0016985">
    <property type="term" value="F:mannan endo-1,4-beta-mannosidase activity"/>
    <property type="evidence" value="ECO:0007669"/>
    <property type="project" value="InterPro"/>
</dbReference>
<feature type="signal peptide" evidence="5">
    <location>
        <begin position="1"/>
        <end position="29"/>
    </location>
</feature>
<dbReference type="InterPro" id="IPR017853">
    <property type="entry name" value="GH"/>
</dbReference>
<evidence type="ECO:0000256" key="3">
    <source>
        <dbReference type="ARBA" id="ARBA00023295"/>
    </source>
</evidence>